<dbReference type="InterPro" id="IPR007893">
    <property type="entry name" value="Spore_coat_U/FanG"/>
</dbReference>
<proteinExistence type="predicted"/>
<feature type="chain" id="PRO_5001909456" evidence="1">
    <location>
        <begin position="23"/>
        <end position="140"/>
    </location>
</feature>
<evidence type="ECO:0000313" key="4">
    <source>
        <dbReference type="Proteomes" id="UP000029444"/>
    </source>
</evidence>
<evidence type="ECO:0000256" key="1">
    <source>
        <dbReference type="SAM" id="SignalP"/>
    </source>
</evidence>
<sequence>MKSTLAIVMFSAVAALPIFSHAESKSGHFKATLTVVTSCSIEKVTPSNAGSLSTDIACSKGSSYDVGISNGHGTRTLKSANGKTKYYEVYPHRAHSLEWQNESVLSATGTGAVVSHWVGQGKTATHAETPNDIMTITLTF</sequence>
<dbReference type="AlphaFoldDB" id="A0A095SL74"/>
<gene>
    <name evidence="3" type="ORF">Y5S_01230</name>
</gene>
<reference evidence="3 4" key="1">
    <citation type="submission" date="2012-09" db="EMBL/GenBank/DDBJ databases">
        <title>Genome Sequence of alkane-degrading Bacterium Alcanivorax sp. 19-m-6.</title>
        <authorList>
            <person name="Lai Q."/>
            <person name="Shao Z."/>
        </authorList>
    </citation>
    <scope>NUCLEOTIDE SEQUENCE [LARGE SCALE GENOMIC DNA]</scope>
    <source>
        <strain evidence="3 4">19-m-6</strain>
    </source>
</reference>
<protein>
    <submittedName>
        <fullName evidence="3">Sigma-fimbriae subunit</fullName>
    </submittedName>
</protein>
<feature type="signal peptide" evidence="1">
    <location>
        <begin position="1"/>
        <end position="22"/>
    </location>
</feature>
<keyword evidence="1" id="KW-0732">Signal</keyword>
<evidence type="ECO:0000313" key="3">
    <source>
        <dbReference type="EMBL" id="KGD65337.1"/>
    </source>
</evidence>
<organism evidence="3 4">
    <name type="scientific">Alcanivorax nanhaiticus</name>
    <dbReference type="NCBI Taxonomy" id="1177154"/>
    <lineage>
        <taxon>Bacteria</taxon>
        <taxon>Pseudomonadati</taxon>
        <taxon>Pseudomonadota</taxon>
        <taxon>Gammaproteobacteria</taxon>
        <taxon>Oceanospirillales</taxon>
        <taxon>Alcanivoracaceae</taxon>
        <taxon>Alcanivorax</taxon>
    </lineage>
</organism>
<comment type="caution">
    <text evidence="3">The sequence shown here is derived from an EMBL/GenBank/DDBJ whole genome shotgun (WGS) entry which is preliminary data.</text>
</comment>
<feature type="domain" description="Spore coat protein U/FanG" evidence="2">
    <location>
        <begin position="41"/>
        <end position="112"/>
    </location>
</feature>
<dbReference type="Proteomes" id="UP000029444">
    <property type="component" value="Unassembled WGS sequence"/>
</dbReference>
<accession>A0A095SL74</accession>
<dbReference type="EMBL" id="ARXV01000004">
    <property type="protein sequence ID" value="KGD65337.1"/>
    <property type="molecule type" value="Genomic_DNA"/>
</dbReference>
<evidence type="ECO:0000259" key="2">
    <source>
        <dbReference type="Pfam" id="PF05229"/>
    </source>
</evidence>
<keyword evidence="4" id="KW-1185">Reference proteome</keyword>
<name>A0A095SL74_9GAMM</name>
<dbReference type="Pfam" id="PF05229">
    <property type="entry name" value="SCPU"/>
    <property type="match status" value="1"/>
</dbReference>